<dbReference type="Proteomes" id="UP000663828">
    <property type="component" value="Unassembled WGS sequence"/>
</dbReference>
<keyword evidence="4" id="KW-1185">Reference proteome</keyword>
<evidence type="ECO:0000313" key="3">
    <source>
        <dbReference type="EMBL" id="CAF0872079.1"/>
    </source>
</evidence>
<accession>A0A813TC90</accession>
<sequence>MPRLCCFSRRKSRSFPVHGKQRDTEVKEIFIRNVESIRVTSQTKIIQQEDKIKTKSKATLKKNADDQSKEKEATVKNPSVRSRTSLSKLFVKSKQMRTPSPLPTIVDDKPADRSSLEVSISTDSDSTEQIKHSKHRSCADSYDISKEETLQQKNTCRRQKPTGKSKVVLENVRKMIQDQNAQQQTAHL</sequence>
<feature type="compositionally biased region" description="Basic and acidic residues" evidence="1">
    <location>
        <begin position="62"/>
        <end position="74"/>
    </location>
</feature>
<dbReference type="Proteomes" id="UP000663852">
    <property type="component" value="Unassembled WGS sequence"/>
</dbReference>
<dbReference type="EMBL" id="CAJNOJ010000026">
    <property type="protein sequence ID" value="CAF0872079.1"/>
    <property type="molecule type" value="Genomic_DNA"/>
</dbReference>
<feature type="compositionally biased region" description="Polar residues" evidence="1">
    <location>
        <begin position="76"/>
        <end position="87"/>
    </location>
</feature>
<dbReference type="EMBL" id="CAJNOR010000123">
    <property type="protein sequence ID" value="CAF0807010.1"/>
    <property type="molecule type" value="Genomic_DNA"/>
</dbReference>
<reference evidence="2" key="1">
    <citation type="submission" date="2021-02" db="EMBL/GenBank/DDBJ databases">
        <authorList>
            <person name="Nowell W R."/>
        </authorList>
    </citation>
    <scope>NUCLEOTIDE SEQUENCE</scope>
</reference>
<organism evidence="2 4">
    <name type="scientific">Adineta ricciae</name>
    <name type="common">Rotifer</name>
    <dbReference type="NCBI Taxonomy" id="249248"/>
    <lineage>
        <taxon>Eukaryota</taxon>
        <taxon>Metazoa</taxon>
        <taxon>Spiralia</taxon>
        <taxon>Gnathifera</taxon>
        <taxon>Rotifera</taxon>
        <taxon>Eurotatoria</taxon>
        <taxon>Bdelloidea</taxon>
        <taxon>Adinetida</taxon>
        <taxon>Adinetidae</taxon>
        <taxon>Adineta</taxon>
    </lineage>
</organism>
<feature type="compositionally biased region" description="Basic and acidic residues" evidence="1">
    <location>
        <begin position="106"/>
        <end position="115"/>
    </location>
</feature>
<evidence type="ECO:0000313" key="4">
    <source>
        <dbReference type="Proteomes" id="UP000663828"/>
    </source>
</evidence>
<feature type="region of interest" description="Disordered" evidence="1">
    <location>
        <begin position="54"/>
        <end position="140"/>
    </location>
</feature>
<comment type="caution">
    <text evidence="2">The sequence shown here is derived from an EMBL/GenBank/DDBJ whole genome shotgun (WGS) entry which is preliminary data.</text>
</comment>
<protein>
    <submittedName>
        <fullName evidence="2">Uncharacterized protein</fullName>
    </submittedName>
</protein>
<evidence type="ECO:0000256" key="1">
    <source>
        <dbReference type="SAM" id="MobiDB-lite"/>
    </source>
</evidence>
<dbReference type="AlphaFoldDB" id="A0A813TC90"/>
<proteinExistence type="predicted"/>
<dbReference type="OrthoDB" id="10033137at2759"/>
<gene>
    <name evidence="3" type="ORF">EDS130_LOCUS8344</name>
    <name evidence="2" type="ORF">XAT740_LOCUS3267</name>
</gene>
<evidence type="ECO:0000313" key="2">
    <source>
        <dbReference type="EMBL" id="CAF0807010.1"/>
    </source>
</evidence>
<name>A0A813TC90_ADIRI</name>